<dbReference type="RefSeq" id="WP_344993975.1">
    <property type="nucleotide sequence ID" value="NZ_BAABFR010000021.1"/>
</dbReference>
<dbReference type="Gene3D" id="1.20.120.450">
    <property type="entry name" value="dinb family like domain"/>
    <property type="match status" value="1"/>
</dbReference>
<dbReference type="NCBIfam" id="TIGR03086">
    <property type="entry name" value="TIGR03086 family metal-binding protein"/>
    <property type="match status" value="1"/>
</dbReference>
<dbReference type="InterPro" id="IPR034660">
    <property type="entry name" value="DinB/YfiT-like"/>
</dbReference>
<dbReference type="InterPro" id="IPR017520">
    <property type="entry name" value="CHP03086"/>
</dbReference>
<reference evidence="3" key="1">
    <citation type="journal article" date="2019" name="Int. J. Syst. Evol. Microbiol.">
        <title>The Global Catalogue of Microorganisms (GCM) 10K type strain sequencing project: providing services to taxonomists for standard genome sequencing and annotation.</title>
        <authorList>
            <consortium name="The Broad Institute Genomics Platform"/>
            <consortium name="The Broad Institute Genome Sequencing Center for Infectious Disease"/>
            <person name="Wu L."/>
            <person name="Ma J."/>
        </authorList>
    </citation>
    <scope>NUCLEOTIDE SEQUENCE [LARGE SCALE GENOMIC DNA]</scope>
    <source>
        <strain evidence="3">JCM 17688</strain>
    </source>
</reference>
<protein>
    <submittedName>
        <fullName evidence="2">TIGR03086 family metal-binding protein</fullName>
    </submittedName>
</protein>
<dbReference type="SUPFAM" id="SSF109854">
    <property type="entry name" value="DinB/YfiT-like putative metalloenzymes"/>
    <property type="match status" value="1"/>
</dbReference>
<gene>
    <name evidence="2" type="ORF">GCM10023147_17840</name>
</gene>
<organism evidence="2 3">
    <name type="scientific">Tsukamurella soli</name>
    <dbReference type="NCBI Taxonomy" id="644556"/>
    <lineage>
        <taxon>Bacteria</taxon>
        <taxon>Bacillati</taxon>
        <taxon>Actinomycetota</taxon>
        <taxon>Actinomycetes</taxon>
        <taxon>Mycobacteriales</taxon>
        <taxon>Tsukamurellaceae</taxon>
        <taxon>Tsukamurella</taxon>
    </lineage>
</organism>
<dbReference type="Proteomes" id="UP001500635">
    <property type="component" value="Unassembled WGS sequence"/>
</dbReference>
<evidence type="ECO:0000313" key="2">
    <source>
        <dbReference type="EMBL" id="GAA4390177.1"/>
    </source>
</evidence>
<comment type="caution">
    <text evidence="2">The sequence shown here is derived from an EMBL/GenBank/DDBJ whole genome shotgun (WGS) entry which is preliminary data.</text>
</comment>
<dbReference type="InterPro" id="IPR024344">
    <property type="entry name" value="MDMPI_metal-binding"/>
</dbReference>
<proteinExistence type="predicted"/>
<dbReference type="InterPro" id="IPR017517">
    <property type="entry name" value="Maleyloyr_isom"/>
</dbReference>
<dbReference type="EMBL" id="BAABFR010000021">
    <property type="protein sequence ID" value="GAA4390177.1"/>
    <property type="molecule type" value="Genomic_DNA"/>
</dbReference>
<sequence>MTASDTRLADPRPAIGVAAQRATHLLAGVTAEQFGLPTPCTEFDVRTLVNHLLGIADRYIALAERGTVEGVPSIAEVTVTDGAVAAEEFAARVARAEAAWADDALLDRPVTVPWGTVPGRGALWAYTNEFLVHGWDLAVATGQPAEADAAVVEAVAPVVRTFIPAEIRGAEGVPFAAVVEPRDGAGPTERLANWAGRSSTGWV</sequence>
<accession>A0ABP8JFQ8</accession>
<keyword evidence="3" id="KW-1185">Reference proteome</keyword>
<feature type="domain" description="Mycothiol-dependent maleylpyruvate isomerase metal-binding" evidence="1">
    <location>
        <begin position="18"/>
        <end position="138"/>
    </location>
</feature>
<name>A0ABP8JFQ8_9ACTN</name>
<evidence type="ECO:0000259" key="1">
    <source>
        <dbReference type="Pfam" id="PF11716"/>
    </source>
</evidence>
<dbReference type="NCBIfam" id="TIGR03083">
    <property type="entry name" value="maleylpyruvate isomerase family mycothiol-dependent enzyme"/>
    <property type="match status" value="1"/>
</dbReference>
<evidence type="ECO:0000313" key="3">
    <source>
        <dbReference type="Proteomes" id="UP001500635"/>
    </source>
</evidence>
<dbReference type="Pfam" id="PF11716">
    <property type="entry name" value="MDMPI_N"/>
    <property type="match status" value="1"/>
</dbReference>